<accession>A0A8J6LKL8</accession>
<feature type="region of interest" description="Disordered" evidence="1">
    <location>
        <begin position="101"/>
        <end position="144"/>
    </location>
</feature>
<protein>
    <submittedName>
        <fullName evidence="2">Uncharacterized protein</fullName>
    </submittedName>
</protein>
<dbReference type="AlphaFoldDB" id="A0A8J6LKL8"/>
<comment type="caution">
    <text evidence="2">The sequence shown here is derived from an EMBL/GenBank/DDBJ whole genome shotgun (WGS) entry which is preliminary data.</text>
</comment>
<feature type="compositionally biased region" description="Polar residues" evidence="1">
    <location>
        <begin position="115"/>
        <end position="141"/>
    </location>
</feature>
<dbReference type="Proteomes" id="UP000719412">
    <property type="component" value="Unassembled WGS sequence"/>
</dbReference>
<evidence type="ECO:0000313" key="2">
    <source>
        <dbReference type="EMBL" id="KAH0816681.1"/>
    </source>
</evidence>
<reference evidence="2" key="2">
    <citation type="submission" date="2021-08" db="EMBL/GenBank/DDBJ databases">
        <authorList>
            <person name="Eriksson T."/>
        </authorList>
    </citation>
    <scope>NUCLEOTIDE SEQUENCE</scope>
    <source>
        <strain evidence="2">Stoneville</strain>
        <tissue evidence="2">Whole head</tissue>
    </source>
</reference>
<reference evidence="2" key="1">
    <citation type="journal article" date="2020" name="J Insects Food Feed">
        <title>The yellow mealworm (Tenebrio molitor) genome: a resource for the emerging insects as food and feed industry.</title>
        <authorList>
            <person name="Eriksson T."/>
            <person name="Andere A."/>
            <person name="Kelstrup H."/>
            <person name="Emery V."/>
            <person name="Picard C."/>
        </authorList>
    </citation>
    <scope>NUCLEOTIDE SEQUENCE</scope>
    <source>
        <strain evidence="2">Stoneville</strain>
        <tissue evidence="2">Whole head</tissue>
    </source>
</reference>
<name>A0A8J6LKL8_TENMO</name>
<keyword evidence="3" id="KW-1185">Reference proteome</keyword>
<dbReference type="EMBL" id="JABDTM020021110">
    <property type="protein sequence ID" value="KAH0816681.1"/>
    <property type="molecule type" value="Genomic_DNA"/>
</dbReference>
<gene>
    <name evidence="2" type="ORF">GEV33_006110</name>
</gene>
<sequence>MGTQTYRSMNPMFSKTKNSRYNIKPTVSQIQRNRRTLKPFTEMIASRKVAVDGHFNNVDNHKKMPYHNTRVLQTHCQTANRTLIDPTHCPIQSTTQQKGQHLHGEIEEAPKPSPAKTTSTGGELMNSTSTTSQETRASNQNRCKKSSKHVAQFIPQLKEGNSINTAFSRKHQRPTEASDVFRHLQGSTGNREASVTVRIVGVAKMGCAECGTGNKAFLIHSGFDLQSSRRYVQYFQQPFCDHVLYIYKQCVLAADLWFFFGKRLQFHETTLHTGSGYLRRFSVNNNIGKFGDKLF</sequence>
<evidence type="ECO:0000256" key="1">
    <source>
        <dbReference type="SAM" id="MobiDB-lite"/>
    </source>
</evidence>
<evidence type="ECO:0000313" key="3">
    <source>
        <dbReference type="Proteomes" id="UP000719412"/>
    </source>
</evidence>
<proteinExistence type="predicted"/>
<organism evidence="2 3">
    <name type="scientific">Tenebrio molitor</name>
    <name type="common">Yellow mealworm beetle</name>
    <dbReference type="NCBI Taxonomy" id="7067"/>
    <lineage>
        <taxon>Eukaryota</taxon>
        <taxon>Metazoa</taxon>
        <taxon>Ecdysozoa</taxon>
        <taxon>Arthropoda</taxon>
        <taxon>Hexapoda</taxon>
        <taxon>Insecta</taxon>
        <taxon>Pterygota</taxon>
        <taxon>Neoptera</taxon>
        <taxon>Endopterygota</taxon>
        <taxon>Coleoptera</taxon>
        <taxon>Polyphaga</taxon>
        <taxon>Cucujiformia</taxon>
        <taxon>Tenebrionidae</taxon>
        <taxon>Tenebrio</taxon>
    </lineage>
</organism>